<evidence type="ECO:0000313" key="5">
    <source>
        <dbReference type="Proteomes" id="UP001140091"/>
    </source>
</evidence>
<evidence type="ECO:0000256" key="1">
    <source>
        <dbReference type="ARBA" id="ARBA00022574"/>
    </source>
</evidence>
<dbReference type="InterPro" id="IPR001680">
    <property type="entry name" value="WD40_rpt"/>
</dbReference>
<dbReference type="EMBL" id="JANBPK010000173">
    <property type="protein sequence ID" value="KAJ2936107.1"/>
    <property type="molecule type" value="Genomic_DNA"/>
</dbReference>
<evidence type="ECO:0000256" key="2">
    <source>
        <dbReference type="ARBA" id="ARBA00022737"/>
    </source>
</evidence>
<dbReference type="PANTHER" id="PTHR22838:SF0">
    <property type="entry name" value="WD REPEAT-CONTAINING PROTEIN 26"/>
    <property type="match status" value="1"/>
</dbReference>
<dbReference type="Proteomes" id="UP001140091">
    <property type="component" value="Unassembled WGS sequence"/>
</dbReference>
<organism evidence="4 5">
    <name type="scientific">Candolleomyces eurysporus</name>
    <dbReference type="NCBI Taxonomy" id="2828524"/>
    <lineage>
        <taxon>Eukaryota</taxon>
        <taxon>Fungi</taxon>
        <taxon>Dikarya</taxon>
        <taxon>Basidiomycota</taxon>
        <taxon>Agaricomycotina</taxon>
        <taxon>Agaricomycetes</taxon>
        <taxon>Agaricomycetidae</taxon>
        <taxon>Agaricales</taxon>
        <taxon>Agaricineae</taxon>
        <taxon>Psathyrellaceae</taxon>
        <taxon>Candolleomyces</taxon>
    </lineage>
</organism>
<dbReference type="InterPro" id="IPR015943">
    <property type="entry name" value="WD40/YVTN_repeat-like_dom_sf"/>
</dbReference>
<gene>
    <name evidence="4" type="ORF">H1R20_g986</name>
</gene>
<dbReference type="InterPro" id="IPR051350">
    <property type="entry name" value="WD_repeat-ST_regulator"/>
</dbReference>
<dbReference type="AlphaFoldDB" id="A0A9W8JKC4"/>
<dbReference type="PROSITE" id="PS00678">
    <property type="entry name" value="WD_REPEATS_1"/>
    <property type="match status" value="1"/>
</dbReference>
<accession>A0A9W8JKC4</accession>
<dbReference type="Pfam" id="PF00400">
    <property type="entry name" value="WD40"/>
    <property type="match status" value="1"/>
</dbReference>
<protein>
    <recommendedName>
        <fullName evidence="6">WD40 repeat-like protein</fullName>
    </recommendedName>
</protein>
<feature type="repeat" description="WD" evidence="3">
    <location>
        <begin position="28"/>
        <end position="69"/>
    </location>
</feature>
<dbReference type="PANTHER" id="PTHR22838">
    <property type="entry name" value="WD REPEAT PROTEIN 26-RELATED"/>
    <property type="match status" value="1"/>
</dbReference>
<evidence type="ECO:0008006" key="6">
    <source>
        <dbReference type="Google" id="ProtNLM"/>
    </source>
</evidence>
<sequence length="399" mass="44592">MDLLYTLSTFFSSFFSSSFTNYKLRGRLVAHSAAINRLVISPDGCLMASGSSDEAVKIWNLNTMSLVQVLSDKHQRWGQITALKWVEGHNGNSFIFVGSARGRIVIYKWIGSDSVPQPVVNEAIFQENTPVEDLDFDCITSSLAVSAMLGELRVYKFDTKALSKTPWVYHFKTDNGLSPTPRTIHFKESSEIVVYLLESGKIICFDAALGIKKWSKNLDTPIGHVALSKNGRLSLVDNLCTGFDLYDVAELRLKQCFELPGKPNHVKDATFVEGDSAVACPDEGGYVYIFRNNASKPIEVLRHARGGVRRVAAHSSGHHHVLLSTASSSHKHEIYVWEKQVDNRQPMQHHRRRTSSQRYINLLTLCLAVWGTQEKWLHPPNPANGFACYKQAIGKLTPG</sequence>
<comment type="caution">
    <text evidence="4">The sequence shown here is derived from an EMBL/GenBank/DDBJ whole genome shotgun (WGS) entry which is preliminary data.</text>
</comment>
<feature type="non-terminal residue" evidence="4">
    <location>
        <position position="1"/>
    </location>
</feature>
<evidence type="ECO:0000256" key="3">
    <source>
        <dbReference type="PROSITE-ProRule" id="PRU00221"/>
    </source>
</evidence>
<keyword evidence="5" id="KW-1185">Reference proteome</keyword>
<name>A0A9W8JKC4_9AGAR</name>
<reference evidence="4" key="1">
    <citation type="submission" date="2022-06" db="EMBL/GenBank/DDBJ databases">
        <title>Genome Sequence of Candolleomyces eurysporus.</title>
        <authorList>
            <person name="Buettner E."/>
        </authorList>
    </citation>
    <scope>NUCLEOTIDE SEQUENCE</scope>
    <source>
        <strain evidence="4">VTCC 930004</strain>
    </source>
</reference>
<dbReference type="SMART" id="SM00320">
    <property type="entry name" value="WD40"/>
    <property type="match status" value="3"/>
</dbReference>
<dbReference type="InterPro" id="IPR019775">
    <property type="entry name" value="WD40_repeat_CS"/>
</dbReference>
<keyword evidence="1 3" id="KW-0853">WD repeat</keyword>
<dbReference type="Gene3D" id="2.130.10.10">
    <property type="entry name" value="YVTN repeat-like/Quinoprotein amine dehydrogenase"/>
    <property type="match status" value="1"/>
</dbReference>
<dbReference type="PROSITE" id="PS50082">
    <property type="entry name" value="WD_REPEATS_2"/>
    <property type="match status" value="1"/>
</dbReference>
<dbReference type="InterPro" id="IPR036322">
    <property type="entry name" value="WD40_repeat_dom_sf"/>
</dbReference>
<dbReference type="OrthoDB" id="3238562at2759"/>
<dbReference type="SUPFAM" id="SSF50978">
    <property type="entry name" value="WD40 repeat-like"/>
    <property type="match status" value="1"/>
</dbReference>
<evidence type="ECO:0000313" key="4">
    <source>
        <dbReference type="EMBL" id="KAJ2936107.1"/>
    </source>
</evidence>
<proteinExistence type="predicted"/>
<keyword evidence="2" id="KW-0677">Repeat</keyword>
<dbReference type="PROSITE" id="PS50294">
    <property type="entry name" value="WD_REPEATS_REGION"/>
    <property type="match status" value="1"/>
</dbReference>